<dbReference type="GO" id="GO:0000976">
    <property type="term" value="F:transcription cis-regulatory region binding"/>
    <property type="evidence" value="ECO:0007669"/>
    <property type="project" value="TreeGrafter"/>
</dbReference>
<feature type="domain" description="OmpR/PhoB-type" evidence="9">
    <location>
        <begin position="132"/>
        <end position="226"/>
    </location>
</feature>
<dbReference type="InterPro" id="IPR036388">
    <property type="entry name" value="WH-like_DNA-bd_sf"/>
</dbReference>
<dbReference type="GO" id="GO:0032993">
    <property type="term" value="C:protein-DNA complex"/>
    <property type="evidence" value="ECO:0007669"/>
    <property type="project" value="TreeGrafter"/>
</dbReference>
<feature type="DNA-binding region" description="OmpR/PhoB-type" evidence="7">
    <location>
        <begin position="132"/>
        <end position="226"/>
    </location>
</feature>
<dbReference type="InterPro" id="IPR016032">
    <property type="entry name" value="Sig_transdc_resp-reg_C-effctor"/>
</dbReference>
<dbReference type="SMART" id="SM00448">
    <property type="entry name" value="REC"/>
    <property type="match status" value="1"/>
</dbReference>
<dbReference type="RefSeq" id="WP_013135683.1">
    <property type="nucleotide sequence ID" value="NC_014166.1"/>
</dbReference>
<keyword evidence="3" id="KW-0805">Transcription regulation</keyword>
<dbReference type="Gene3D" id="1.10.10.10">
    <property type="entry name" value="Winged helix-like DNA-binding domain superfamily/Winged helix DNA-binding domain"/>
    <property type="match status" value="1"/>
</dbReference>
<keyword evidence="2" id="KW-0902">Two-component regulatory system</keyword>
<dbReference type="STRING" id="572480.Arnit_1884"/>
<evidence type="ECO:0000313" key="10">
    <source>
        <dbReference type="EMBL" id="ADG93538.1"/>
    </source>
</evidence>
<dbReference type="InterPro" id="IPR039420">
    <property type="entry name" value="WalR-like"/>
</dbReference>
<dbReference type="OrthoDB" id="9808843at2"/>
<accession>D5V1V4</accession>
<organism evidence="10 11">
    <name type="scientific">Arcobacter nitrofigilis (strain ATCC 33309 / DSM 7299 / CCUG 15893 / LMG 7604 / NCTC 12251 / CI)</name>
    <name type="common">Campylobacter nitrofigilis</name>
    <dbReference type="NCBI Taxonomy" id="572480"/>
    <lineage>
        <taxon>Bacteria</taxon>
        <taxon>Pseudomonadati</taxon>
        <taxon>Campylobacterota</taxon>
        <taxon>Epsilonproteobacteria</taxon>
        <taxon>Campylobacterales</taxon>
        <taxon>Arcobacteraceae</taxon>
        <taxon>Arcobacter</taxon>
    </lineage>
</organism>
<dbReference type="InterPro" id="IPR011006">
    <property type="entry name" value="CheY-like_superfamily"/>
</dbReference>
<feature type="domain" description="Response regulatory" evidence="8">
    <location>
        <begin position="10"/>
        <end position="124"/>
    </location>
</feature>
<evidence type="ECO:0000256" key="4">
    <source>
        <dbReference type="ARBA" id="ARBA00023125"/>
    </source>
</evidence>
<evidence type="ECO:0000259" key="9">
    <source>
        <dbReference type="PROSITE" id="PS51755"/>
    </source>
</evidence>
<dbReference type="Pfam" id="PF00072">
    <property type="entry name" value="Response_reg"/>
    <property type="match status" value="1"/>
</dbReference>
<dbReference type="SUPFAM" id="SSF46894">
    <property type="entry name" value="C-terminal effector domain of the bipartite response regulators"/>
    <property type="match status" value="1"/>
</dbReference>
<keyword evidence="5" id="KW-0804">Transcription</keyword>
<gene>
    <name evidence="10" type="ordered locus">Arnit_1884</name>
</gene>
<dbReference type="Pfam" id="PF00486">
    <property type="entry name" value="Trans_reg_C"/>
    <property type="match status" value="1"/>
</dbReference>
<dbReference type="PROSITE" id="PS50110">
    <property type="entry name" value="RESPONSE_REGULATORY"/>
    <property type="match status" value="1"/>
</dbReference>
<dbReference type="AlphaFoldDB" id="D5V1V4"/>
<dbReference type="HOGENOM" id="CLU_000445_30_3_7"/>
<dbReference type="KEGG" id="ant:Arnit_1884"/>
<feature type="modified residue" description="4-aspartylphosphate" evidence="6">
    <location>
        <position position="59"/>
    </location>
</feature>
<dbReference type="CDD" id="cd17536">
    <property type="entry name" value="REC_YesN-like"/>
    <property type="match status" value="1"/>
</dbReference>
<dbReference type="Proteomes" id="UP000000939">
    <property type="component" value="Chromosome"/>
</dbReference>
<dbReference type="GO" id="GO:0000156">
    <property type="term" value="F:phosphorelay response regulator activity"/>
    <property type="evidence" value="ECO:0007669"/>
    <property type="project" value="TreeGrafter"/>
</dbReference>
<keyword evidence="1 6" id="KW-0597">Phosphoprotein</keyword>
<evidence type="ECO:0000256" key="2">
    <source>
        <dbReference type="ARBA" id="ARBA00023012"/>
    </source>
</evidence>
<dbReference type="EMBL" id="CP001999">
    <property type="protein sequence ID" value="ADG93538.1"/>
    <property type="molecule type" value="Genomic_DNA"/>
</dbReference>
<dbReference type="PROSITE" id="PS51755">
    <property type="entry name" value="OMPR_PHOB"/>
    <property type="match status" value="1"/>
</dbReference>
<dbReference type="InterPro" id="IPR001789">
    <property type="entry name" value="Sig_transdc_resp-reg_receiver"/>
</dbReference>
<dbReference type="GO" id="GO:0005829">
    <property type="term" value="C:cytosol"/>
    <property type="evidence" value="ECO:0007669"/>
    <property type="project" value="TreeGrafter"/>
</dbReference>
<dbReference type="PANTHER" id="PTHR48111:SF1">
    <property type="entry name" value="TWO-COMPONENT RESPONSE REGULATOR ORR33"/>
    <property type="match status" value="1"/>
</dbReference>
<evidence type="ECO:0000256" key="3">
    <source>
        <dbReference type="ARBA" id="ARBA00023015"/>
    </source>
</evidence>
<proteinExistence type="predicted"/>
<dbReference type="SUPFAM" id="SSF52172">
    <property type="entry name" value="CheY-like"/>
    <property type="match status" value="1"/>
</dbReference>
<sequence>MITTKNDKVKILYVEDDDITRENAIEYLENYFVNIYEAKDGLEALKKFEQINPDIIITDIQMPKVDGLEFIKSVRQKNKEVQVIVITAFSHKEYLLKAIELQLVKYLMKPIKENELKDALELCVNNLKNSSTNIIKLNESSVFDKYNHTLLINDKLIKLRIKETDLLTLLLNNKDRYVTYEEIENYVWKDFPMTKDALKTLVKYLKQKISKDIISNQNGVGYKINV</sequence>
<evidence type="ECO:0000259" key="8">
    <source>
        <dbReference type="PROSITE" id="PS50110"/>
    </source>
</evidence>
<dbReference type="GO" id="GO:0006355">
    <property type="term" value="P:regulation of DNA-templated transcription"/>
    <property type="evidence" value="ECO:0007669"/>
    <property type="project" value="InterPro"/>
</dbReference>
<keyword evidence="11" id="KW-1185">Reference proteome</keyword>
<keyword evidence="4 7" id="KW-0238">DNA-binding</keyword>
<dbReference type="SMART" id="SM00862">
    <property type="entry name" value="Trans_reg_C"/>
    <property type="match status" value="1"/>
</dbReference>
<dbReference type="PANTHER" id="PTHR48111">
    <property type="entry name" value="REGULATOR OF RPOS"/>
    <property type="match status" value="1"/>
</dbReference>
<evidence type="ECO:0000256" key="5">
    <source>
        <dbReference type="ARBA" id="ARBA00023163"/>
    </source>
</evidence>
<evidence type="ECO:0000256" key="7">
    <source>
        <dbReference type="PROSITE-ProRule" id="PRU01091"/>
    </source>
</evidence>
<dbReference type="InterPro" id="IPR001867">
    <property type="entry name" value="OmpR/PhoB-type_DNA-bd"/>
</dbReference>
<evidence type="ECO:0000313" key="11">
    <source>
        <dbReference type="Proteomes" id="UP000000939"/>
    </source>
</evidence>
<name>D5V1V4_ARCNC</name>
<evidence type="ECO:0000256" key="1">
    <source>
        <dbReference type="ARBA" id="ARBA00022553"/>
    </source>
</evidence>
<protein>
    <submittedName>
        <fullName evidence="10">Response regulator receiver protein</fullName>
    </submittedName>
</protein>
<dbReference type="Gene3D" id="3.40.50.2300">
    <property type="match status" value="1"/>
</dbReference>
<dbReference type="eggNOG" id="COG0745">
    <property type="taxonomic scope" value="Bacteria"/>
</dbReference>
<reference evidence="10 11" key="1">
    <citation type="journal article" date="2010" name="Stand. Genomic Sci.">
        <title>Complete genome sequence of Arcobacter nitrofigilis type strain (CI).</title>
        <authorList>
            <person name="Pati A."/>
            <person name="Gronow S."/>
            <person name="Lapidus A."/>
            <person name="Copeland A."/>
            <person name="Glavina Del Rio T."/>
            <person name="Nolan M."/>
            <person name="Lucas S."/>
            <person name="Tice H."/>
            <person name="Cheng J.F."/>
            <person name="Han C."/>
            <person name="Chertkov O."/>
            <person name="Bruce D."/>
            <person name="Tapia R."/>
            <person name="Goodwin L."/>
            <person name="Pitluck S."/>
            <person name="Liolios K."/>
            <person name="Ivanova N."/>
            <person name="Mavromatis K."/>
            <person name="Chen A."/>
            <person name="Palaniappan K."/>
            <person name="Land M."/>
            <person name="Hauser L."/>
            <person name="Chang Y.J."/>
            <person name="Jeffries C.D."/>
            <person name="Detter J.C."/>
            <person name="Rohde M."/>
            <person name="Goker M."/>
            <person name="Bristow J."/>
            <person name="Eisen J.A."/>
            <person name="Markowitz V."/>
            <person name="Hugenholtz P."/>
            <person name="Klenk H.P."/>
            <person name="Kyrpides N.C."/>
        </authorList>
    </citation>
    <scope>NUCLEOTIDE SEQUENCE [LARGE SCALE GENOMIC DNA]</scope>
    <source>
        <strain evidence="11">ATCC 33309 / DSM 7299 / CCUG 15893 / LMG 7604 / NCTC 12251 / CI</strain>
    </source>
</reference>
<evidence type="ECO:0000256" key="6">
    <source>
        <dbReference type="PROSITE-ProRule" id="PRU00169"/>
    </source>
</evidence>